<sequence>MAVISSPDKLNSERKSNSPAKCAWIEVMLEPEFNIYDKRDLNKEQLFDELSQDCWNIFESMVEWQTNAIRYSLPTD</sequence>
<name>A0A9E7PNP5_9EURY</name>
<reference evidence="1" key="1">
    <citation type="submission" date="2022-04" db="EMBL/GenBank/DDBJ databases">
        <title>Complete genome of Methanoplanus endosymbiosus DSM 3599.</title>
        <authorList>
            <person name="Chen S.-C."/>
            <person name="You Y.-T."/>
            <person name="Zhou Y.-Z."/>
            <person name="Lai M.-C."/>
        </authorList>
    </citation>
    <scope>NUCLEOTIDE SEQUENCE</scope>
    <source>
        <strain evidence="1">DSM 3599</strain>
    </source>
</reference>
<evidence type="ECO:0000313" key="1">
    <source>
        <dbReference type="EMBL" id="UUX92276.1"/>
    </source>
</evidence>
<dbReference type="EMBL" id="CP096115">
    <property type="protein sequence ID" value="UUX92276.1"/>
    <property type="molecule type" value="Genomic_DNA"/>
</dbReference>
<protein>
    <submittedName>
        <fullName evidence="1">Uncharacterized protein</fullName>
    </submittedName>
</protein>
<proteinExistence type="predicted"/>
<dbReference type="RefSeq" id="WP_257742425.1">
    <property type="nucleotide sequence ID" value="NZ_CP096115.1"/>
</dbReference>
<gene>
    <name evidence="1" type="ORF">L6E24_13155</name>
</gene>
<dbReference type="AlphaFoldDB" id="A0A9E7PNP5"/>
<accession>A0A9E7PNP5</accession>
<dbReference type="Proteomes" id="UP001060368">
    <property type="component" value="Chromosome"/>
</dbReference>
<organism evidence="1 2">
    <name type="scientific">Methanoplanus endosymbiosus</name>
    <dbReference type="NCBI Taxonomy" id="33865"/>
    <lineage>
        <taxon>Archaea</taxon>
        <taxon>Methanobacteriati</taxon>
        <taxon>Methanobacteriota</taxon>
        <taxon>Stenosarchaea group</taxon>
        <taxon>Methanomicrobia</taxon>
        <taxon>Methanomicrobiales</taxon>
        <taxon>Methanomicrobiaceae</taxon>
        <taxon>Methanoplanus</taxon>
    </lineage>
</organism>
<evidence type="ECO:0000313" key="2">
    <source>
        <dbReference type="Proteomes" id="UP001060368"/>
    </source>
</evidence>
<dbReference type="GeneID" id="74308668"/>
<keyword evidence="2" id="KW-1185">Reference proteome</keyword>
<dbReference type="KEGG" id="mend:L6E24_13155"/>